<evidence type="ECO:0000313" key="2">
    <source>
        <dbReference type="EMBL" id="NMW32254.1"/>
    </source>
</evidence>
<reference evidence="2 3" key="1">
    <citation type="submission" date="2020-04" db="EMBL/GenBank/DDBJ databases">
        <authorList>
            <person name="Liu A."/>
        </authorList>
    </citation>
    <scope>NUCLEOTIDE SEQUENCE [LARGE SCALE GENOMIC DNA]</scope>
    <source>
        <strain evidence="2 3">RZ02</strain>
    </source>
</reference>
<accession>A0A848QM73</accession>
<keyword evidence="1" id="KW-0472">Membrane</keyword>
<sequence length="213" mass="23373">MATNEAPQADGGYEAVRGDETIQYKPIETPEPVQPPSWLKDVEEFLSNVFTPVAELFGASWPVFKWVLIAGAALLLLYILWKLLAPILDLRASQSPEIEEEWVPQQSDAIALLEDADRLAAEGQYDAATHLLLQRSVGQIASARPEWVEPSSTARELAALPALPEAARIAFGTIASRVENSIFALKTLGKDDWQAARSAYADFALQSLRGKTR</sequence>
<gene>
    <name evidence="2" type="ORF">HKD42_09305</name>
</gene>
<dbReference type="EMBL" id="JABCRE010000003">
    <property type="protein sequence ID" value="NMW32254.1"/>
    <property type="molecule type" value="Genomic_DNA"/>
</dbReference>
<dbReference type="Proteomes" id="UP000561181">
    <property type="component" value="Unassembled WGS sequence"/>
</dbReference>
<keyword evidence="1" id="KW-0812">Transmembrane</keyword>
<organism evidence="2 3">
    <name type="scientific">Pontixanthobacter rizhaonensis</name>
    <dbReference type="NCBI Taxonomy" id="2730337"/>
    <lineage>
        <taxon>Bacteria</taxon>
        <taxon>Pseudomonadati</taxon>
        <taxon>Pseudomonadota</taxon>
        <taxon>Alphaproteobacteria</taxon>
        <taxon>Sphingomonadales</taxon>
        <taxon>Erythrobacteraceae</taxon>
        <taxon>Pontixanthobacter</taxon>
    </lineage>
</organism>
<protein>
    <recommendedName>
        <fullName evidence="4">DUF4129 domain-containing protein</fullName>
    </recommendedName>
</protein>
<comment type="caution">
    <text evidence="2">The sequence shown here is derived from an EMBL/GenBank/DDBJ whole genome shotgun (WGS) entry which is preliminary data.</text>
</comment>
<name>A0A848QM73_9SPHN</name>
<keyword evidence="1" id="KW-1133">Transmembrane helix</keyword>
<proteinExistence type="predicted"/>
<keyword evidence="3" id="KW-1185">Reference proteome</keyword>
<dbReference type="AlphaFoldDB" id="A0A848QM73"/>
<evidence type="ECO:0000256" key="1">
    <source>
        <dbReference type="SAM" id="Phobius"/>
    </source>
</evidence>
<evidence type="ECO:0000313" key="3">
    <source>
        <dbReference type="Proteomes" id="UP000561181"/>
    </source>
</evidence>
<feature type="transmembrane region" description="Helical" evidence="1">
    <location>
        <begin position="63"/>
        <end position="81"/>
    </location>
</feature>
<evidence type="ECO:0008006" key="4">
    <source>
        <dbReference type="Google" id="ProtNLM"/>
    </source>
</evidence>